<comment type="caution">
    <text evidence="10">The sequence shown here is derived from an EMBL/GenBank/DDBJ whole genome shotgun (WGS) entry which is preliminary data.</text>
</comment>
<dbReference type="SUPFAM" id="SSF53335">
    <property type="entry name" value="S-adenosyl-L-methionine-dependent methyltransferases"/>
    <property type="match status" value="1"/>
</dbReference>
<name>A0A927B7G8_9BACT</name>
<evidence type="ECO:0000259" key="9">
    <source>
        <dbReference type="PROSITE" id="PS50109"/>
    </source>
</evidence>
<comment type="similarity">
    <text evidence="1">Belongs to the N(4)/N(6)-methyltransferase family.</text>
</comment>
<reference evidence="10" key="1">
    <citation type="submission" date="2020-09" db="EMBL/GenBank/DDBJ databases">
        <authorList>
            <person name="Kim M.K."/>
        </authorList>
    </citation>
    <scope>NUCLEOTIDE SEQUENCE</scope>
    <source>
        <strain evidence="10">BT704</strain>
    </source>
</reference>
<evidence type="ECO:0000256" key="8">
    <source>
        <dbReference type="ARBA" id="ARBA00047942"/>
    </source>
</evidence>
<evidence type="ECO:0000256" key="7">
    <source>
        <dbReference type="ARBA" id="ARBA00023125"/>
    </source>
</evidence>
<keyword evidence="11" id="KW-1185">Reference proteome</keyword>
<dbReference type="Gene3D" id="3.40.50.150">
    <property type="entry name" value="Vaccinia Virus protein VP39"/>
    <property type="match status" value="1"/>
</dbReference>
<evidence type="ECO:0000256" key="3">
    <source>
        <dbReference type="ARBA" id="ARBA00022603"/>
    </source>
</evidence>
<evidence type="ECO:0000256" key="6">
    <source>
        <dbReference type="ARBA" id="ARBA00022747"/>
    </source>
</evidence>
<dbReference type="AlphaFoldDB" id="A0A927B7G8"/>
<dbReference type="PROSITE" id="PS00092">
    <property type="entry name" value="N6_MTASE"/>
    <property type="match status" value="1"/>
</dbReference>
<dbReference type="GO" id="GO:0032259">
    <property type="term" value="P:methylation"/>
    <property type="evidence" value="ECO:0007669"/>
    <property type="project" value="UniProtKB-KW"/>
</dbReference>
<dbReference type="Gene3D" id="3.90.220.20">
    <property type="entry name" value="DNA methylase specificity domains"/>
    <property type="match status" value="1"/>
</dbReference>
<dbReference type="Pfam" id="PF02384">
    <property type="entry name" value="N6_Mtase"/>
    <property type="match status" value="2"/>
</dbReference>
<dbReference type="InterPro" id="IPR044946">
    <property type="entry name" value="Restrct_endonuc_typeI_TRD_sf"/>
</dbReference>
<dbReference type="InterPro" id="IPR036890">
    <property type="entry name" value="HATPase_C_sf"/>
</dbReference>
<dbReference type="GO" id="GO:0008170">
    <property type="term" value="F:N-methyltransferase activity"/>
    <property type="evidence" value="ECO:0007669"/>
    <property type="project" value="InterPro"/>
</dbReference>
<organism evidence="10 11">
    <name type="scientific">Spirosoma validum</name>
    <dbReference type="NCBI Taxonomy" id="2771355"/>
    <lineage>
        <taxon>Bacteria</taxon>
        <taxon>Pseudomonadati</taxon>
        <taxon>Bacteroidota</taxon>
        <taxon>Cytophagia</taxon>
        <taxon>Cytophagales</taxon>
        <taxon>Cytophagaceae</taxon>
        <taxon>Spirosoma</taxon>
    </lineage>
</organism>
<dbReference type="RefSeq" id="WP_191042734.1">
    <property type="nucleotide sequence ID" value="NZ_JACXAA010000017.1"/>
</dbReference>
<dbReference type="SUPFAM" id="SSF55874">
    <property type="entry name" value="ATPase domain of HSP90 chaperone/DNA topoisomerase II/histidine kinase"/>
    <property type="match status" value="1"/>
</dbReference>
<evidence type="ECO:0000256" key="2">
    <source>
        <dbReference type="ARBA" id="ARBA00011900"/>
    </source>
</evidence>
<dbReference type="GO" id="GO:0009307">
    <property type="term" value="P:DNA restriction-modification system"/>
    <property type="evidence" value="ECO:0007669"/>
    <property type="project" value="UniProtKB-KW"/>
</dbReference>
<dbReference type="PANTHER" id="PTHR42933">
    <property type="entry name" value="SLR6095 PROTEIN"/>
    <property type="match status" value="1"/>
</dbReference>
<dbReference type="InterPro" id="IPR002052">
    <property type="entry name" value="DNA_methylase_N6_adenine_CS"/>
</dbReference>
<evidence type="ECO:0000256" key="5">
    <source>
        <dbReference type="ARBA" id="ARBA00022691"/>
    </source>
</evidence>
<keyword evidence="7" id="KW-0238">DNA-binding</keyword>
<dbReference type="Proteomes" id="UP000653797">
    <property type="component" value="Unassembled WGS sequence"/>
</dbReference>
<dbReference type="InterPro" id="IPR003356">
    <property type="entry name" value="DNA_methylase_A-5"/>
</dbReference>
<dbReference type="SUPFAM" id="SSF116734">
    <property type="entry name" value="DNA methylase specificity domain"/>
    <property type="match status" value="1"/>
</dbReference>
<protein>
    <recommendedName>
        <fullName evidence="2">site-specific DNA-methyltransferase (adenine-specific)</fullName>
        <ecNumber evidence="2">2.1.1.72</ecNumber>
    </recommendedName>
</protein>
<comment type="catalytic activity">
    <reaction evidence="8">
        <text>a 2'-deoxyadenosine in DNA + S-adenosyl-L-methionine = an N(6)-methyl-2'-deoxyadenosine in DNA + S-adenosyl-L-homocysteine + H(+)</text>
        <dbReference type="Rhea" id="RHEA:15197"/>
        <dbReference type="Rhea" id="RHEA-COMP:12418"/>
        <dbReference type="Rhea" id="RHEA-COMP:12419"/>
        <dbReference type="ChEBI" id="CHEBI:15378"/>
        <dbReference type="ChEBI" id="CHEBI:57856"/>
        <dbReference type="ChEBI" id="CHEBI:59789"/>
        <dbReference type="ChEBI" id="CHEBI:90615"/>
        <dbReference type="ChEBI" id="CHEBI:90616"/>
        <dbReference type="EC" id="2.1.1.72"/>
    </reaction>
</comment>
<dbReference type="InterPro" id="IPR029063">
    <property type="entry name" value="SAM-dependent_MTases_sf"/>
</dbReference>
<dbReference type="EMBL" id="JACXAA010000017">
    <property type="protein sequence ID" value="MBD2757115.1"/>
    <property type="molecule type" value="Genomic_DNA"/>
</dbReference>
<evidence type="ECO:0000256" key="1">
    <source>
        <dbReference type="ARBA" id="ARBA00006594"/>
    </source>
</evidence>
<keyword evidence="6" id="KW-0680">Restriction system</keyword>
<dbReference type="GO" id="GO:0003677">
    <property type="term" value="F:DNA binding"/>
    <property type="evidence" value="ECO:0007669"/>
    <property type="project" value="UniProtKB-KW"/>
</dbReference>
<evidence type="ECO:0000256" key="4">
    <source>
        <dbReference type="ARBA" id="ARBA00022679"/>
    </source>
</evidence>
<keyword evidence="5" id="KW-0949">S-adenosyl-L-methionine</keyword>
<feature type="domain" description="Histidine kinase" evidence="9">
    <location>
        <begin position="623"/>
        <end position="861"/>
    </location>
</feature>
<keyword evidence="3 10" id="KW-0489">Methyltransferase</keyword>
<evidence type="ECO:0000313" key="10">
    <source>
        <dbReference type="EMBL" id="MBD2757115.1"/>
    </source>
</evidence>
<evidence type="ECO:0000313" key="11">
    <source>
        <dbReference type="Proteomes" id="UP000653797"/>
    </source>
</evidence>
<dbReference type="PANTHER" id="PTHR42933:SF3">
    <property type="entry name" value="TYPE I RESTRICTION ENZYME MJAVIII METHYLASE SUBUNIT"/>
    <property type="match status" value="1"/>
</dbReference>
<gene>
    <name evidence="10" type="ORF">IC230_29825</name>
</gene>
<keyword evidence="4" id="KW-0808">Transferase</keyword>
<dbReference type="SMART" id="SM00387">
    <property type="entry name" value="HATPase_c"/>
    <property type="match status" value="1"/>
</dbReference>
<dbReference type="PROSITE" id="PS50109">
    <property type="entry name" value="HIS_KIN"/>
    <property type="match status" value="1"/>
</dbReference>
<dbReference type="Gene3D" id="3.30.565.10">
    <property type="entry name" value="Histidine kinase-like ATPase, C-terminal domain"/>
    <property type="match status" value="1"/>
</dbReference>
<dbReference type="InterPro" id="IPR051537">
    <property type="entry name" value="DNA_Adenine_Mtase"/>
</dbReference>
<dbReference type="CDD" id="cd02440">
    <property type="entry name" value="AdoMet_MTases"/>
    <property type="match status" value="1"/>
</dbReference>
<dbReference type="EC" id="2.1.1.72" evidence="2"/>
<dbReference type="PRINTS" id="PR00507">
    <property type="entry name" value="N12N6MTFRASE"/>
</dbReference>
<dbReference type="InterPro" id="IPR005467">
    <property type="entry name" value="His_kinase_dom"/>
</dbReference>
<dbReference type="Pfam" id="PF02518">
    <property type="entry name" value="HATPase_c"/>
    <property type="match status" value="1"/>
</dbReference>
<proteinExistence type="inferred from homology"/>
<dbReference type="GO" id="GO:0009007">
    <property type="term" value="F:site-specific DNA-methyltransferase (adenine-specific) activity"/>
    <property type="evidence" value="ECO:0007669"/>
    <property type="project" value="UniProtKB-EC"/>
</dbReference>
<dbReference type="InterPro" id="IPR003594">
    <property type="entry name" value="HATPase_dom"/>
</dbReference>
<sequence length="861" mass="99127">MKETQIADFIEQVLIHRRRRLFTEQLISEIGKQYSTLVSAEQINSIVTSEKNRFSFYSNGSIMLNYEKIFWEIIDSIRNQLTHSRYYQNALEPIVLFVLRLRSRPALLTKLKLDSKKYLNLSVAEFAREIYFDFNGKNTTITNQFSYFIKQSTLISWQDFENIESKVSEIPDHLFSIYFTDLFRSTNRSVVEFIEPNSTSAELIAALGSTLPSYSVFDPFAGSGSFIAELYKIQPNIDRFYYLNDLVIETSLLGEINLFLNGVENFQYTTGDAFKLEEKHNADLILSNPPFYNDKKYHNVIECVLEQLSIKGQALIIIPDNYLSGHRYKRERDLLVRSGRIRSVISLPPGLFKPLASIKTSILHITKAELKGEPILFIKTNNLTNDELSDSIADLSASFVRRIEEEGRSRLISIEDIILNDINLSAPIYFLPSFQNYGNSELGQLVKPLRQIGSYQSIKRDVINDQRIGFPIVRASSLLDTLESIYLNIQSIKSFTSQLQGIRLPKNTLLLSLTGPNLRPTLVDVVDPLIIDGRSVIPLQILSDLVIPEYLVYQLQEENVQAQVRAYYQGVHFQYIRREDLYKVRIHIPPYEEQQQYIEHKRQSLGLSQIQKREEIAYERFSTLKHSMAQPLRTLSSDFTTLRDYLSEKSEEQIPINLTDYTAPIFEGEDESDLEKLRLTNVTDRINKSIKYLQNSLNKVDALIKTSVPLETKPVQIKQLLEKILEMNRDNTYSFRVIGPEVTLRADQFLLEAAFSYLVENAVKHGFEYKNSNDTNSIIAEITKRKFSNIEILLMNNGRRMADGMDNEVIFEKGRTSNKRSGSGFGGFVINEIIKKHQGSIELFSRTSDAYPVQFKIILPI</sequence>
<accession>A0A927B7G8</accession>